<keyword evidence="2" id="KW-1185">Reference proteome</keyword>
<sequence length="61" mass="7047">MSTEERLQQMEQLMVHTAPGFGQTEPRLSVETLLDLLLCLYYELVSSPLRKDPNIAGFLHW</sequence>
<protein>
    <submittedName>
        <fullName evidence="1">Uncharacterized protein</fullName>
    </submittedName>
</protein>
<dbReference type="STRING" id="137246.A0A401RKR9"/>
<dbReference type="EMBL" id="BEZZ01003047">
    <property type="protein sequence ID" value="GCC18742.1"/>
    <property type="molecule type" value="Genomic_DNA"/>
</dbReference>
<dbReference type="AlphaFoldDB" id="A0A401RKR9"/>
<name>A0A401RKR9_CHIPU</name>
<dbReference type="Gene3D" id="3.30.200.20">
    <property type="entry name" value="Phosphorylase Kinase, domain 1"/>
    <property type="match status" value="1"/>
</dbReference>
<proteinExistence type="predicted"/>
<organism evidence="1 2">
    <name type="scientific">Chiloscyllium punctatum</name>
    <name type="common">Brownbanded bambooshark</name>
    <name type="synonym">Hemiscyllium punctatum</name>
    <dbReference type="NCBI Taxonomy" id="137246"/>
    <lineage>
        <taxon>Eukaryota</taxon>
        <taxon>Metazoa</taxon>
        <taxon>Chordata</taxon>
        <taxon>Craniata</taxon>
        <taxon>Vertebrata</taxon>
        <taxon>Chondrichthyes</taxon>
        <taxon>Elasmobranchii</taxon>
        <taxon>Galeomorphii</taxon>
        <taxon>Galeoidea</taxon>
        <taxon>Orectolobiformes</taxon>
        <taxon>Hemiscylliidae</taxon>
        <taxon>Chiloscyllium</taxon>
    </lineage>
</organism>
<evidence type="ECO:0000313" key="2">
    <source>
        <dbReference type="Proteomes" id="UP000287033"/>
    </source>
</evidence>
<reference evidence="1 2" key="1">
    <citation type="journal article" date="2018" name="Nat. Ecol. Evol.">
        <title>Shark genomes provide insights into elasmobranch evolution and the origin of vertebrates.</title>
        <authorList>
            <person name="Hara Y"/>
            <person name="Yamaguchi K"/>
            <person name="Onimaru K"/>
            <person name="Kadota M"/>
            <person name="Koyanagi M"/>
            <person name="Keeley SD"/>
            <person name="Tatsumi K"/>
            <person name="Tanaka K"/>
            <person name="Motone F"/>
            <person name="Kageyama Y"/>
            <person name="Nozu R"/>
            <person name="Adachi N"/>
            <person name="Nishimura O"/>
            <person name="Nakagawa R"/>
            <person name="Tanegashima C"/>
            <person name="Kiyatake I"/>
            <person name="Matsumoto R"/>
            <person name="Murakumo K"/>
            <person name="Nishida K"/>
            <person name="Terakita A"/>
            <person name="Kuratani S"/>
            <person name="Sato K"/>
            <person name="Hyodo S Kuraku.S."/>
        </authorList>
    </citation>
    <scope>NUCLEOTIDE SEQUENCE [LARGE SCALE GENOMIC DNA]</scope>
</reference>
<accession>A0A401RKR9</accession>
<dbReference type="Proteomes" id="UP000287033">
    <property type="component" value="Unassembled WGS sequence"/>
</dbReference>
<feature type="non-terminal residue" evidence="1">
    <location>
        <position position="61"/>
    </location>
</feature>
<evidence type="ECO:0000313" key="1">
    <source>
        <dbReference type="EMBL" id="GCC18742.1"/>
    </source>
</evidence>
<comment type="caution">
    <text evidence="1">The sequence shown here is derived from an EMBL/GenBank/DDBJ whole genome shotgun (WGS) entry which is preliminary data.</text>
</comment>
<gene>
    <name evidence="1" type="ORF">chiPu_0020877</name>
</gene>